<feature type="coiled-coil region" evidence="2">
    <location>
        <begin position="69"/>
        <end position="149"/>
    </location>
</feature>
<evidence type="ECO:0000256" key="1">
    <source>
        <dbReference type="PROSITE-ProRule" id="PRU00473"/>
    </source>
</evidence>
<dbReference type="PROSITE" id="PS51123">
    <property type="entry name" value="OMPA_2"/>
    <property type="match status" value="1"/>
</dbReference>
<dbReference type="AlphaFoldDB" id="A0A1H9EFZ3"/>
<dbReference type="InterPro" id="IPR050330">
    <property type="entry name" value="Bact_OuterMem_StrucFunc"/>
</dbReference>
<dbReference type="Proteomes" id="UP000199021">
    <property type="component" value="Unassembled WGS sequence"/>
</dbReference>
<evidence type="ECO:0000256" key="2">
    <source>
        <dbReference type="SAM" id="Coils"/>
    </source>
</evidence>
<dbReference type="CDD" id="cd07185">
    <property type="entry name" value="OmpA_C-like"/>
    <property type="match status" value="1"/>
</dbReference>
<keyword evidence="6" id="KW-1185">Reference proteome</keyword>
<feature type="domain" description="OmpA-like" evidence="4">
    <location>
        <begin position="211"/>
        <end position="329"/>
    </location>
</feature>
<dbReference type="STRING" id="478744.SAMN05444359_10766"/>
<keyword evidence="5" id="KW-0282">Flagellum</keyword>
<keyword evidence="1" id="KW-0472">Membrane</keyword>
<keyword evidence="5" id="KW-0966">Cell projection</keyword>
<evidence type="ECO:0000256" key="3">
    <source>
        <dbReference type="SAM" id="MobiDB-lite"/>
    </source>
</evidence>
<dbReference type="SUPFAM" id="SSF103088">
    <property type="entry name" value="OmpA-like"/>
    <property type="match status" value="1"/>
</dbReference>
<feature type="region of interest" description="Disordered" evidence="3">
    <location>
        <begin position="149"/>
        <end position="173"/>
    </location>
</feature>
<protein>
    <submittedName>
        <fullName evidence="5">Flagellar motor protein MotB</fullName>
    </submittedName>
</protein>
<keyword evidence="2" id="KW-0175">Coiled coil</keyword>
<evidence type="ECO:0000313" key="5">
    <source>
        <dbReference type="EMBL" id="SEQ24644.1"/>
    </source>
</evidence>
<dbReference type="PANTHER" id="PTHR30329:SF21">
    <property type="entry name" value="LIPOPROTEIN YIAD-RELATED"/>
    <property type="match status" value="1"/>
</dbReference>
<evidence type="ECO:0000259" key="4">
    <source>
        <dbReference type="PROSITE" id="PS51123"/>
    </source>
</evidence>
<dbReference type="OrthoDB" id="9815217at2"/>
<dbReference type="InParanoid" id="A0A1H9EFZ3"/>
<name>A0A1H9EFZ3_9BACT</name>
<reference evidence="6" key="1">
    <citation type="submission" date="2016-10" db="EMBL/GenBank/DDBJ databases">
        <authorList>
            <person name="Varghese N."/>
            <person name="Submissions S."/>
        </authorList>
    </citation>
    <scope>NUCLEOTIDE SEQUENCE [LARGE SCALE GENOMIC DNA]</scope>
    <source>
        <strain evidence="6">DSM 24740</strain>
    </source>
</reference>
<dbReference type="EMBL" id="FOFB01000007">
    <property type="protein sequence ID" value="SEQ24644.1"/>
    <property type="molecule type" value="Genomic_DNA"/>
</dbReference>
<keyword evidence="5" id="KW-0969">Cilium</keyword>
<accession>A0A1H9EFZ3</accession>
<dbReference type="PROSITE" id="PS51257">
    <property type="entry name" value="PROKAR_LIPOPROTEIN"/>
    <property type="match status" value="1"/>
</dbReference>
<organism evidence="5 6">
    <name type="scientific">Neolewinella agarilytica</name>
    <dbReference type="NCBI Taxonomy" id="478744"/>
    <lineage>
        <taxon>Bacteria</taxon>
        <taxon>Pseudomonadati</taxon>
        <taxon>Bacteroidota</taxon>
        <taxon>Saprospiria</taxon>
        <taxon>Saprospirales</taxon>
        <taxon>Lewinellaceae</taxon>
        <taxon>Neolewinella</taxon>
    </lineage>
</organism>
<dbReference type="RefSeq" id="WP_090167135.1">
    <property type="nucleotide sequence ID" value="NZ_FOFB01000007.1"/>
</dbReference>
<dbReference type="GO" id="GO:0016020">
    <property type="term" value="C:membrane"/>
    <property type="evidence" value="ECO:0007669"/>
    <property type="project" value="UniProtKB-UniRule"/>
</dbReference>
<sequence>MKNLIATLLLAALFFSCVPRNQYESIVTERNYYRNQSALADSLADQRAISSYDEVDLTGSELTQRIRQVEALTATNVSLNKSYQDLEARYNELLGQSQSMLSENGTEVTGLQQSLAERSAQVSAREQELRQLELDLQARQEAIERIEGDYTPAGGGQPVSYGTVSRDPGLRPPLSGSQNAALKLNTIQNDLNQLLANAGLPGKSYIVAPAGNNRLQVSLAEGNLSTDGFTVSQAGQQLLRRMAMTLRNYPSVEYTIIGHADGANPNALRAYEDSTDKAINVAQQLVNYGLDPAKITAGGKGFYSPVADSSTPTGQAANRRMDILLTVPE</sequence>
<evidence type="ECO:0000313" key="6">
    <source>
        <dbReference type="Proteomes" id="UP000199021"/>
    </source>
</evidence>
<dbReference type="PANTHER" id="PTHR30329">
    <property type="entry name" value="STATOR ELEMENT OF FLAGELLAR MOTOR COMPLEX"/>
    <property type="match status" value="1"/>
</dbReference>
<gene>
    <name evidence="5" type="ORF">SAMN05444359_10766</name>
</gene>
<dbReference type="Gene3D" id="3.30.1330.60">
    <property type="entry name" value="OmpA-like domain"/>
    <property type="match status" value="1"/>
</dbReference>
<dbReference type="InterPro" id="IPR036737">
    <property type="entry name" value="OmpA-like_sf"/>
</dbReference>
<dbReference type="Pfam" id="PF00691">
    <property type="entry name" value="OmpA"/>
    <property type="match status" value="1"/>
</dbReference>
<dbReference type="InterPro" id="IPR006665">
    <property type="entry name" value="OmpA-like"/>
</dbReference>
<proteinExistence type="predicted"/>